<dbReference type="GO" id="GO:0005829">
    <property type="term" value="C:cytosol"/>
    <property type="evidence" value="ECO:0007669"/>
    <property type="project" value="TreeGrafter"/>
</dbReference>
<dbReference type="GO" id="GO:0036430">
    <property type="term" value="F:CMP kinase activity"/>
    <property type="evidence" value="ECO:0007669"/>
    <property type="project" value="RHEA"/>
</dbReference>
<dbReference type="Gene3D" id="3.40.50.300">
    <property type="entry name" value="P-loop containing nucleotide triphosphate hydrolases"/>
    <property type="match status" value="1"/>
</dbReference>
<feature type="domain" description="Cytidylate kinase" evidence="9">
    <location>
        <begin position="3"/>
        <end position="216"/>
    </location>
</feature>
<organism evidence="10 11">
    <name type="scientific">Adhaeretor mobilis</name>
    <dbReference type="NCBI Taxonomy" id="1930276"/>
    <lineage>
        <taxon>Bacteria</taxon>
        <taxon>Pseudomonadati</taxon>
        <taxon>Planctomycetota</taxon>
        <taxon>Planctomycetia</taxon>
        <taxon>Pirellulales</taxon>
        <taxon>Lacipirellulaceae</taxon>
        <taxon>Adhaeretor</taxon>
    </lineage>
</organism>
<reference evidence="10 11" key="1">
    <citation type="submission" date="2019-02" db="EMBL/GenBank/DDBJ databases">
        <title>Deep-cultivation of Planctomycetes and their phenomic and genomic characterization uncovers novel biology.</title>
        <authorList>
            <person name="Wiegand S."/>
            <person name="Jogler M."/>
            <person name="Boedeker C."/>
            <person name="Pinto D."/>
            <person name="Vollmers J."/>
            <person name="Rivas-Marin E."/>
            <person name="Kohn T."/>
            <person name="Peeters S.H."/>
            <person name="Heuer A."/>
            <person name="Rast P."/>
            <person name="Oberbeckmann S."/>
            <person name="Bunk B."/>
            <person name="Jeske O."/>
            <person name="Meyerdierks A."/>
            <person name="Storesund J.E."/>
            <person name="Kallscheuer N."/>
            <person name="Luecker S."/>
            <person name="Lage O.M."/>
            <person name="Pohl T."/>
            <person name="Merkel B.J."/>
            <person name="Hornburger P."/>
            <person name="Mueller R.-W."/>
            <person name="Bruemmer F."/>
            <person name="Labrenz M."/>
            <person name="Spormann A.M."/>
            <person name="Op den Camp H."/>
            <person name="Overmann J."/>
            <person name="Amann R."/>
            <person name="Jetten M.S.M."/>
            <person name="Mascher T."/>
            <person name="Medema M.H."/>
            <person name="Devos D.P."/>
            <person name="Kaster A.-K."/>
            <person name="Ovreas L."/>
            <person name="Rohde M."/>
            <person name="Galperin M.Y."/>
            <person name="Jogler C."/>
        </authorList>
    </citation>
    <scope>NUCLEOTIDE SEQUENCE [LARGE SCALE GENOMIC DNA]</scope>
    <source>
        <strain evidence="10 11">HG15A2</strain>
    </source>
</reference>
<keyword evidence="5 8" id="KW-0067">ATP-binding</keyword>
<keyword evidence="8" id="KW-0963">Cytoplasm</keyword>
<evidence type="ECO:0000256" key="8">
    <source>
        <dbReference type="HAMAP-Rule" id="MF_00238"/>
    </source>
</evidence>
<comment type="catalytic activity">
    <reaction evidence="7 8">
        <text>CMP + ATP = CDP + ADP</text>
        <dbReference type="Rhea" id="RHEA:11600"/>
        <dbReference type="ChEBI" id="CHEBI:30616"/>
        <dbReference type="ChEBI" id="CHEBI:58069"/>
        <dbReference type="ChEBI" id="CHEBI:60377"/>
        <dbReference type="ChEBI" id="CHEBI:456216"/>
        <dbReference type="EC" id="2.7.4.25"/>
    </reaction>
</comment>
<evidence type="ECO:0000256" key="2">
    <source>
        <dbReference type="ARBA" id="ARBA00022679"/>
    </source>
</evidence>
<evidence type="ECO:0000256" key="4">
    <source>
        <dbReference type="ARBA" id="ARBA00022777"/>
    </source>
</evidence>
<evidence type="ECO:0000256" key="6">
    <source>
        <dbReference type="ARBA" id="ARBA00047615"/>
    </source>
</evidence>
<accession>A0A517MSX7</accession>
<evidence type="ECO:0000313" key="10">
    <source>
        <dbReference type="EMBL" id="QDS97993.1"/>
    </source>
</evidence>
<protein>
    <recommendedName>
        <fullName evidence="8">Cytidylate kinase</fullName>
        <shortName evidence="8">CK</shortName>
        <ecNumber evidence="8">2.7.4.25</ecNumber>
    </recommendedName>
    <alternativeName>
        <fullName evidence="8">Cytidine monophosphate kinase</fullName>
        <shortName evidence="8">CMP kinase</shortName>
    </alternativeName>
</protein>
<dbReference type="Proteomes" id="UP000319852">
    <property type="component" value="Chromosome"/>
</dbReference>
<dbReference type="OrthoDB" id="9807434at2"/>
<dbReference type="GO" id="GO:0006220">
    <property type="term" value="P:pyrimidine nucleotide metabolic process"/>
    <property type="evidence" value="ECO:0007669"/>
    <property type="project" value="UniProtKB-UniRule"/>
</dbReference>
<keyword evidence="3 8" id="KW-0547">Nucleotide-binding</keyword>
<evidence type="ECO:0000256" key="7">
    <source>
        <dbReference type="ARBA" id="ARBA00048478"/>
    </source>
</evidence>
<feature type="binding site" evidence="8">
    <location>
        <begin position="7"/>
        <end position="15"/>
    </location>
    <ligand>
        <name>ATP</name>
        <dbReference type="ChEBI" id="CHEBI:30616"/>
    </ligand>
</feature>
<dbReference type="InterPro" id="IPR011994">
    <property type="entry name" value="Cytidylate_kinase_dom"/>
</dbReference>
<dbReference type="PANTHER" id="PTHR21299">
    <property type="entry name" value="CYTIDYLATE KINASE/PANTOATE-BETA-ALANINE LIGASE"/>
    <property type="match status" value="1"/>
</dbReference>
<sequence length="222" mass="24621">MIVTIDGPAGAGKSSAAHRLADRLGYRFLDTGAMYRAITYAGLQHGIDLTDEKALLQVALASEIQLAGDKIVLDEVDITNAIRTFEITTLTRHAADNRAVREHLTQLQRQFAAESKQTGQGIVTEGRDQATVVFPDAECKIYLTASEQARAQRRYEDLLNRGEQVDYTGVLEKQRHRDQQDLNRKVGGLALTNESIEVSTDDMTPDQVVDALEKIVRDRQPS</sequence>
<dbReference type="NCBIfam" id="TIGR00017">
    <property type="entry name" value="cmk"/>
    <property type="match status" value="1"/>
</dbReference>
<dbReference type="KEGG" id="amob:HG15A2_12630"/>
<dbReference type="HAMAP" id="MF_00238">
    <property type="entry name" value="Cytidyl_kinase_type1"/>
    <property type="match status" value="1"/>
</dbReference>
<dbReference type="AlphaFoldDB" id="A0A517MSX7"/>
<comment type="catalytic activity">
    <reaction evidence="6 8">
        <text>dCMP + ATP = dCDP + ADP</text>
        <dbReference type="Rhea" id="RHEA:25094"/>
        <dbReference type="ChEBI" id="CHEBI:30616"/>
        <dbReference type="ChEBI" id="CHEBI:57566"/>
        <dbReference type="ChEBI" id="CHEBI:58593"/>
        <dbReference type="ChEBI" id="CHEBI:456216"/>
        <dbReference type="EC" id="2.7.4.25"/>
    </reaction>
</comment>
<evidence type="ECO:0000256" key="1">
    <source>
        <dbReference type="ARBA" id="ARBA00009427"/>
    </source>
</evidence>
<dbReference type="CDD" id="cd02020">
    <property type="entry name" value="CMPK"/>
    <property type="match status" value="1"/>
</dbReference>
<keyword evidence="2 8" id="KW-0808">Transferase</keyword>
<comment type="subcellular location">
    <subcellularLocation>
        <location evidence="8">Cytoplasm</location>
    </subcellularLocation>
</comment>
<dbReference type="RefSeq" id="WP_145058819.1">
    <property type="nucleotide sequence ID" value="NZ_CP036263.1"/>
</dbReference>
<evidence type="ECO:0000313" key="11">
    <source>
        <dbReference type="Proteomes" id="UP000319852"/>
    </source>
</evidence>
<dbReference type="Pfam" id="PF02224">
    <property type="entry name" value="Cytidylate_kin"/>
    <property type="match status" value="1"/>
</dbReference>
<dbReference type="EMBL" id="CP036263">
    <property type="protein sequence ID" value="QDS97993.1"/>
    <property type="molecule type" value="Genomic_DNA"/>
</dbReference>
<keyword evidence="4 8" id="KW-0418">Kinase</keyword>
<evidence type="ECO:0000256" key="5">
    <source>
        <dbReference type="ARBA" id="ARBA00022840"/>
    </source>
</evidence>
<name>A0A517MSX7_9BACT</name>
<gene>
    <name evidence="8 10" type="primary">cmk</name>
    <name evidence="10" type="ORF">HG15A2_12630</name>
</gene>
<dbReference type="GO" id="GO:0036431">
    <property type="term" value="F:dCMP kinase activity"/>
    <property type="evidence" value="ECO:0007669"/>
    <property type="project" value="InterPro"/>
</dbReference>
<dbReference type="GO" id="GO:0005524">
    <property type="term" value="F:ATP binding"/>
    <property type="evidence" value="ECO:0007669"/>
    <property type="project" value="UniProtKB-UniRule"/>
</dbReference>
<dbReference type="GO" id="GO:0015949">
    <property type="term" value="P:nucleobase-containing small molecule interconversion"/>
    <property type="evidence" value="ECO:0007669"/>
    <property type="project" value="TreeGrafter"/>
</dbReference>
<proteinExistence type="inferred from homology"/>
<evidence type="ECO:0000256" key="3">
    <source>
        <dbReference type="ARBA" id="ARBA00022741"/>
    </source>
</evidence>
<comment type="similarity">
    <text evidence="1 8">Belongs to the cytidylate kinase family. Type 1 subfamily.</text>
</comment>
<dbReference type="SUPFAM" id="SSF52540">
    <property type="entry name" value="P-loop containing nucleoside triphosphate hydrolases"/>
    <property type="match status" value="1"/>
</dbReference>
<dbReference type="PANTHER" id="PTHR21299:SF2">
    <property type="entry name" value="CYTIDYLATE KINASE"/>
    <property type="match status" value="1"/>
</dbReference>
<evidence type="ECO:0000259" key="9">
    <source>
        <dbReference type="Pfam" id="PF02224"/>
    </source>
</evidence>
<dbReference type="InterPro" id="IPR027417">
    <property type="entry name" value="P-loop_NTPase"/>
</dbReference>
<dbReference type="EC" id="2.7.4.25" evidence="8"/>
<keyword evidence="11" id="KW-1185">Reference proteome</keyword>
<dbReference type="InterPro" id="IPR003136">
    <property type="entry name" value="Cytidylate_kin"/>
</dbReference>